<dbReference type="EnsemblPlants" id="Solyc07g006980.1.1">
    <property type="protein sequence ID" value="Solyc07g006980.1.1"/>
    <property type="gene ID" value="Solyc07g006980.1"/>
</dbReference>
<dbReference type="PaxDb" id="4081-Solyc07g006980.1.1"/>
<comment type="similarity">
    <text evidence="1">Belongs to the PC-esterase family. TBL subfamily.</text>
</comment>
<keyword evidence="4" id="KW-1185">Reference proteome</keyword>
<organism evidence="3">
    <name type="scientific">Solanum lycopersicum</name>
    <name type="common">Tomato</name>
    <name type="synonym">Lycopersicon esculentum</name>
    <dbReference type="NCBI Taxonomy" id="4081"/>
    <lineage>
        <taxon>Eukaryota</taxon>
        <taxon>Viridiplantae</taxon>
        <taxon>Streptophyta</taxon>
        <taxon>Embryophyta</taxon>
        <taxon>Tracheophyta</taxon>
        <taxon>Spermatophyta</taxon>
        <taxon>Magnoliopsida</taxon>
        <taxon>eudicotyledons</taxon>
        <taxon>Gunneridae</taxon>
        <taxon>Pentapetalae</taxon>
        <taxon>asterids</taxon>
        <taxon>lamiids</taxon>
        <taxon>Solanales</taxon>
        <taxon>Solanaceae</taxon>
        <taxon>Solanoideae</taxon>
        <taxon>Solaneae</taxon>
        <taxon>Solanum</taxon>
        <taxon>Solanum subgen. Lycopersicon</taxon>
    </lineage>
</organism>
<dbReference type="InParanoid" id="K4CBG9"/>
<name>K4CBG9_SOLLC</name>
<dbReference type="HOGENOM" id="CLU_2562798_0_0_1"/>
<evidence type="ECO:0000313" key="4">
    <source>
        <dbReference type="Proteomes" id="UP000004994"/>
    </source>
</evidence>
<sequence length="82" mass="9603">MEKWLLVRFNASDFSKRLKGKRLMLVGSTVNRNQFESLLLHNITQITLGEKNWNSRISEPGFSFNNTSPEFQMRLQIFGQLL</sequence>
<dbReference type="InterPro" id="IPR026057">
    <property type="entry name" value="TBL_C"/>
</dbReference>
<dbReference type="Pfam" id="PF13839">
    <property type="entry name" value="PC-Esterase"/>
    <property type="match status" value="1"/>
</dbReference>
<reference evidence="3" key="1">
    <citation type="journal article" date="2012" name="Nature">
        <title>The tomato genome sequence provides insights into fleshy fruit evolution.</title>
        <authorList>
            <consortium name="Tomato Genome Consortium"/>
        </authorList>
    </citation>
    <scope>NUCLEOTIDE SEQUENCE [LARGE SCALE GENOMIC DNA]</scope>
    <source>
        <strain evidence="3">cv. Heinz 1706</strain>
    </source>
</reference>
<dbReference type="Gramene" id="Solyc07g006980.1.1">
    <property type="protein sequence ID" value="Solyc07g006980.1.1"/>
    <property type="gene ID" value="Solyc07g006980.1"/>
</dbReference>
<accession>K4CBG9</accession>
<dbReference type="GO" id="GO:0016740">
    <property type="term" value="F:transferase activity"/>
    <property type="evidence" value="ECO:0007669"/>
    <property type="project" value="InterPro"/>
</dbReference>
<dbReference type="PhylomeDB" id="K4CBG9"/>
<dbReference type="Proteomes" id="UP000004994">
    <property type="component" value="Chromosome 7"/>
</dbReference>
<evidence type="ECO:0000259" key="2">
    <source>
        <dbReference type="Pfam" id="PF13839"/>
    </source>
</evidence>
<dbReference type="STRING" id="4081.K4CBG9"/>
<evidence type="ECO:0000313" key="3">
    <source>
        <dbReference type="EnsemblPlants" id="Solyc07g006980.1.1"/>
    </source>
</evidence>
<reference evidence="3" key="2">
    <citation type="submission" date="2015-06" db="UniProtKB">
        <authorList>
            <consortium name="EnsemblPlants"/>
        </authorList>
    </citation>
    <scope>IDENTIFICATION</scope>
    <source>
        <strain evidence="3">cv. Heinz 1706</strain>
    </source>
</reference>
<evidence type="ECO:0000256" key="1">
    <source>
        <dbReference type="ARBA" id="ARBA00007727"/>
    </source>
</evidence>
<feature type="domain" description="Trichome birefringence-like C-terminal" evidence="2">
    <location>
        <begin position="6"/>
        <end position="39"/>
    </location>
</feature>
<dbReference type="AlphaFoldDB" id="K4CBG9"/>
<protein>
    <recommendedName>
        <fullName evidence="2">Trichome birefringence-like C-terminal domain-containing protein</fullName>
    </recommendedName>
</protein>
<proteinExistence type="inferred from homology"/>